<proteinExistence type="predicted"/>
<dbReference type="InterPro" id="IPR016181">
    <property type="entry name" value="Acyl_CoA_acyltransferase"/>
</dbReference>
<keyword evidence="2" id="KW-0012">Acyltransferase</keyword>
<dbReference type="Proteomes" id="UP001501222">
    <property type="component" value="Unassembled WGS sequence"/>
</dbReference>
<sequence>MLQVWFSLRRYIAGMTNVTFPDGIEARSLRAQDADDWAGLLAAKEKVDSEGDNYTAEDLIHELSDPNLETVGLWDAGRLIAFGALHTATSVVDIDRVKTEGCVHPDWRRRGLGTTLMRWLTERARQLHLANHADTPGEVCNTTIGSNLHAIQILRTLGFDEQRYHFDMIRPLDTVVPELRAADHFKIVTFDPSFSEDLRNTHNQVIADIWGATAKDAASWQSEVTGIRSFRPELSQVAFSGNTIAAYVLGYEWDADTEITGVRELYIGQLGTKRSYRGRGLAKATLTKMLVEAAASGYQRVRLGVDADSPTGAVSLYTSLGFSLRSNWTTFSLPL</sequence>
<dbReference type="EMBL" id="BAABAA010000022">
    <property type="protein sequence ID" value="GAA3598656.1"/>
    <property type="molecule type" value="Genomic_DNA"/>
</dbReference>
<protein>
    <submittedName>
        <fullName evidence="4">GNAT family N-acetyltransferase</fullName>
    </submittedName>
</protein>
<dbReference type="PANTHER" id="PTHR43877">
    <property type="entry name" value="AMINOALKYLPHOSPHONATE N-ACETYLTRANSFERASE-RELATED-RELATED"/>
    <property type="match status" value="1"/>
</dbReference>
<dbReference type="PROSITE" id="PS51186">
    <property type="entry name" value="GNAT"/>
    <property type="match status" value="2"/>
</dbReference>
<name>A0ABP6Z674_9ACTN</name>
<organism evidence="4 5">
    <name type="scientific">Kribbella ginsengisoli</name>
    <dbReference type="NCBI Taxonomy" id="363865"/>
    <lineage>
        <taxon>Bacteria</taxon>
        <taxon>Bacillati</taxon>
        <taxon>Actinomycetota</taxon>
        <taxon>Actinomycetes</taxon>
        <taxon>Propionibacteriales</taxon>
        <taxon>Kribbellaceae</taxon>
        <taxon>Kribbella</taxon>
    </lineage>
</organism>
<evidence type="ECO:0000256" key="1">
    <source>
        <dbReference type="ARBA" id="ARBA00022679"/>
    </source>
</evidence>
<gene>
    <name evidence="4" type="ORF">GCM10022235_83090</name>
</gene>
<keyword evidence="5" id="KW-1185">Reference proteome</keyword>
<dbReference type="InterPro" id="IPR000182">
    <property type="entry name" value="GNAT_dom"/>
</dbReference>
<evidence type="ECO:0000259" key="3">
    <source>
        <dbReference type="PROSITE" id="PS51186"/>
    </source>
</evidence>
<accession>A0ABP6Z674</accession>
<dbReference type="Gene3D" id="3.40.630.30">
    <property type="match status" value="1"/>
</dbReference>
<feature type="domain" description="N-acetyltransferase" evidence="3">
    <location>
        <begin position="24"/>
        <end position="182"/>
    </location>
</feature>
<dbReference type="SUPFAM" id="SSF55729">
    <property type="entry name" value="Acyl-CoA N-acyltransferases (Nat)"/>
    <property type="match status" value="2"/>
</dbReference>
<evidence type="ECO:0000313" key="5">
    <source>
        <dbReference type="Proteomes" id="UP001501222"/>
    </source>
</evidence>
<feature type="domain" description="N-acetyltransferase" evidence="3">
    <location>
        <begin position="185"/>
        <end position="335"/>
    </location>
</feature>
<dbReference type="InterPro" id="IPR050832">
    <property type="entry name" value="Bact_Acetyltransf"/>
</dbReference>
<evidence type="ECO:0000313" key="4">
    <source>
        <dbReference type="EMBL" id="GAA3598656.1"/>
    </source>
</evidence>
<dbReference type="Pfam" id="PF00583">
    <property type="entry name" value="Acetyltransf_1"/>
    <property type="match status" value="2"/>
</dbReference>
<comment type="caution">
    <text evidence="4">The sequence shown here is derived from an EMBL/GenBank/DDBJ whole genome shotgun (WGS) entry which is preliminary data.</text>
</comment>
<keyword evidence="1" id="KW-0808">Transferase</keyword>
<evidence type="ECO:0000256" key="2">
    <source>
        <dbReference type="ARBA" id="ARBA00023315"/>
    </source>
</evidence>
<reference evidence="5" key="1">
    <citation type="journal article" date="2019" name="Int. J. Syst. Evol. Microbiol.">
        <title>The Global Catalogue of Microorganisms (GCM) 10K type strain sequencing project: providing services to taxonomists for standard genome sequencing and annotation.</title>
        <authorList>
            <consortium name="The Broad Institute Genomics Platform"/>
            <consortium name="The Broad Institute Genome Sequencing Center for Infectious Disease"/>
            <person name="Wu L."/>
            <person name="Ma J."/>
        </authorList>
    </citation>
    <scope>NUCLEOTIDE SEQUENCE [LARGE SCALE GENOMIC DNA]</scope>
    <source>
        <strain evidence="5">JCM 16928</strain>
    </source>
</reference>
<dbReference type="CDD" id="cd04301">
    <property type="entry name" value="NAT_SF"/>
    <property type="match status" value="2"/>
</dbReference>